<evidence type="ECO:0000313" key="9">
    <source>
        <dbReference type="EMBL" id="OGY46956.1"/>
    </source>
</evidence>
<keyword evidence="2 7" id="KW-0699">rRNA-binding</keyword>
<dbReference type="InterPro" id="IPR047863">
    <property type="entry name" value="Ribosomal_uS8_CS"/>
</dbReference>
<dbReference type="GO" id="GO:0006412">
    <property type="term" value="P:translation"/>
    <property type="evidence" value="ECO:0007669"/>
    <property type="project" value="UniProtKB-UniRule"/>
</dbReference>
<dbReference type="FunFam" id="3.30.1490.10:FF:000001">
    <property type="entry name" value="30S ribosomal protein S8"/>
    <property type="match status" value="1"/>
</dbReference>
<dbReference type="GO" id="GO:1990904">
    <property type="term" value="C:ribonucleoprotein complex"/>
    <property type="evidence" value="ECO:0007669"/>
    <property type="project" value="UniProtKB-KW"/>
</dbReference>
<dbReference type="Gene3D" id="3.30.1490.10">
    <property type="match status" value="1"/>
</dbReference>
<keyword evidence="5 7" id="KW-0687">Ribonucleoprotein</keyword>
<dbReference type="NCBIfam" id="NF001109">
    <property type="entry name" value="PRK00136.1"/>
    <property type="match status" value="1"/>
</dbReference>
<dbReference type="GO" id="GO:0005840">
    <property type="term" value="C:ribosome"/>
    <property type="evidence" value="ECO:0007669"/>
    <property type="project" value="UniProtKB-KW"/>
</dbReference>
<dbReference type="InterPro" id="IPR035987">
    <property type="entry name" value="Ribosomal_uS8_sf"/>
</dbReference>
<evidence type="ECO:0000256" key="8">
    <source>
        <dbReference type="RuleBase" id="RU003660"/>
    </source>
</evidence>
<evidence type="ECO:0000256" key="5">
    <source>
        <dbReference type="ARBA" id="ARBA00023274"/>
    </source>
</evidence>
<dbReference type="HAMAP" id="MF_01302_B">
    <property type="entry name" value="Ribosomal_uS8_B"/>
    <property type="match status" value="1"/>
</dbReference>
<dbReference type="SUPFAM" id="SSF56047">
    <property type="entry name" value="Ribosomal protein S8"/>
    <property type="match status" value="1"/>
</dbReference>
<dbReference type="Proteomes" id="UP000178432">
    <property type="component" value="Unassembled WGS sequence"/>
</dbReference>
<organism evidence="9 10">
    <name type="scientific">Candidatus Buchananbacteria bacterium RIFCSPHIGHO2_01_FULL_46_12</name>
    <dbReference type="NCBI Taxonomy" id="1797536"/>
    <lineage>
        <taxon>Bacteria</taxon>
        <taxon>Candidatus Buchananiibacteriota</taxon>
    </lineage>
</organism>
<dbReference type="FunFam" id="3.30.1370.30:FF:000002">
    <property type="entry name" value="30S ribosomal protein S8"/>
    <property type="match status" value="1"/>
</dbReference>
<dbReference type="GO" id="GO:0019843">
    <property type="term" value="F:rRNA binding"/>
    <property type="evidence" value="ECO:0007669"/>
    <property type="project" value="UniProtKB-UniRule"/>
</dbReference>
<proteinExistence type="inferred from homology"/>
<evidence type="ECO:0000256" key="4">
    <source>
        <dbReference type="ARBA" id="ARBA00022980"/>
    </source>
</evidence>
<keyword evidence="4 7" id="KW-0689">Ribosomal protein</keyword>
<evidence type="ECO:0000256" key="6">
    <source>
        <dbReference type="ARBA" id="ARBA00035258"/>
    </source>
</evidence>
<accession>A0A1G1Y552</accession>
<comment type="similarity">
    <text evidence="1 7 8">Belongs to the universal ribosomal protein uS8 family.</text>
</comment>
<comment type="subunit">
    <text evidence="7">Part of the 30S ribosomal subunit. Contacts proteins S5 and S12.</text>
</comment>
<evidence type="ECO:0000256" key="3">
    <source>
        <dbReference type="ARBA" id="ARBA00022884"/>
    </source>
</evidence>
<comment type="caution">
    <text evidence="9">The sequence shown here is derived from an EMBL/GenBank/DDBJ whole genome shotgun (WGS) entry which is preliminary data.</text>
</comment>
<evidence type="ECO:0000256" key="1">
    <source>
        <dbReference type="ARBA" id="ARBA00006471"/>
    </source>
</evidence>
<dbReference type="GO" id="GO:0005737">
    <property type="term" value="C:cytoplasm"/>
    <property type="evidence" value="ECO:0007669"/>
    <property type="project" value="UniProtKB-ARBA"/>
</dbReference>
<dbReference type="Gene3D" id="3.30.1370.30">
    <property type="match status" value="1"/>
</dbReference>
<evidence type="ECO:0000313" key="10">
    <source>
        <dbReference type="Proteomes" id="UP000178432"/>
    </source>
</evidence>
<gene>
    <name evidence="7" type="primary">rpsH</name>
    <name evidence="9" type="ORF">A2663_01285</name>
</gene>
<name>A0A1G1Y552_9BACT</name>
<sequence length="133" mass="14979">MTDPIADMLTRIRNAQAVKKAEVVLPFSKIKLAMAEILKRQGFIKEVERIADDAKNSKFEEIRLTLKYSGKEPAISNLKRISKPGRRVYKTKEELPAVLNNFGIAIVSTSQGLMTNKEARKKNLGGELICEIY</sequence>
<comment type="function">
    <text evidence="7">One of the primary rRNA binding proteins, it binds directly to 16S rRNA central domain where it helps coordinate assembly of the platform of the 30S subunit.</text>
</comment>
<evidence type="ECO:0000256" key="7">
    <source>
        <dbReference type="HAMAP-Rule" id="MF_01302"/>
    </source>
</evidence>
<dbReference type="GO" id="GO:0003735">
    <property type="term" value="F:structural constituent of ribosome"/>
    <property type="evidence" value="ECO:0007669"/>
    <property type="project" value="InterPro"/>
</dbReference>
<evidence type="ECO:0000256" key="2">
    <source>
        <dbReference type="ARBA" id="ARBA00022730"/>
    </source>
</evidence>
<dbReference type="InterPro" id="IPR000630">
    <property type="entry name" value="Ribosomal_uS8"/>
</dbReference>
<dbReference type="PANTHER" id="PTHR11758">
    <property type="entry name" value="40S RIBOSOMAL PROTEIN S15A"/>
    <property type="match status" value="1"/>
</dbReference>
<reference evidence="9 10" key="1">
    <citation type="journal article" date="2016" name="Nat. Commun.">
        <title>Thousands of microbial genomes shed light on interconnected biogeochemical processes in an aquifer system.</title>
        <authorList>
            <person name="Anantharaman K."/>
            <person name="Brown C.T."/>
            <person name="Hug L.A."/>
            <person name="Sharon I."/>
            <person name="Castelle C.J."/>
            <person name="Probst A.J."/>
            <person name="Thomas B.C."/>
            <person name="Singh A."/>
            <person name="Wilkins M.J."/>
            <person name="Karaoz U."/>
            <person name="Brodie E.L."/>
            <person name="Williams K.H."/>
            <person name="Hubbard S.S."/>
            <person name="Banfield J.F."/>
        </authorList>
    </citation>
    <scope>NUCLEOTIDE SEQUENCE [LARGE SCALE GENOMIC DNA]</scope>
</reference>
<keyword evidence="3 7" id="KW-0694">RNA-binding</keyword>
<protein>
    <recommendedName>
        <fullName evidence="6 7">Small ribosomal subunit protein uS8</fullName>
    </recommendedName>
</protein>
<dbReference type="PROSITE" id="PS00053">
    <property type="entry name" value="RIBOSOMAL_S8"/>
    <property type="match status" value="1"/>
</dbReference>
<dbReference type="AlphaFoldDB" id="A0A1G1Y552"/>
<dbReference type="Pfam" id="PF00410">
    <property type="entry name" value="Ribosomal_S8"/>
    <property type="match status" value="1"/>
</dbReference>
<dbReference type="EMBL" id="MHIF01000051">
    <property type="protein sequence ID" value="OGY46956.1"/>
    <property type="molecule type" value="Genomic_DNA"/>
</dbReference>